<dbReference type="SUPFAM" id="SSF52343">
    <property type="entry name" value="Ferredoxin reductase-like, C-terminal NADP-linked domain"/>
    <property type="match status" value="1"/>
</dbReference>
<dbReference type="InterPro" id="IPR039261">
    <property type="entry name" value="FNR_nucleotide-bd"/>
</dbReference>
<dbReference type="EMBL" id="JAIWYP010000013">
    <property type="protein sequence ID" value="KAH3721696.1"/>
    <property type="molecule type" value="Genomic_DNA"/>
</dbReference>
<dbReference type="InterPro" id="IPR052128">
    <property type="entry name" value="Oxidoreductase_NAD-binding"/>
</dbReference>
<comment type="caution">
    <text evidence="5">The sequence shown here is derived from an EMBL/GenBank/DDBJ whole genome shotgun (WGS) entry which is preliminary data.</text>
</comment>
<feature type="domain" description="FAD-binding FR-type" evidence="4">
    <location>
        <begin position="16"/>
        <end position="118"/>
    </location>
</feature>
<evidence type="ECO:0000313" key="6">
    <source>
        <dbReference type="Proteomes" id="UP000828390"/>
    </source>
</evidence>
<evidence type="ECO:0000256" key="2">
    <source>
        <dbReference type="ARBA" id="ARBA00023027"/>
    </source>
</evidence>
<keyword evidence="2" id="KW-0520">NAD</keyword>
<dbReference type="InterPro" id="IPR017927">
    <property type="entry name" value="FAD-bd_FR_type"/>
</dbReference>
<reference evidence="5" key="2">
    <citation type="submission" date="2020-11" db="EMBL/GenBank/DDBJ databases">
        <authorList>
            <person name="McCartney M.A."/>
            <person name="Auch B."/>
            <person name="Kono T."/>
            <person name="Mallez S."/>
            <person name="Becker A."/>
            <person name="Gohl D.M."/>
            <person name="Silverstein K.A.T."/>
            <person name="Koren S."/>
            <person name="Bechman K.B."/>
            <person name="Herman A."/>
            <person name="Abrahante J.E."/>
            <person name="Garbe J."/>
        </authorList>
    </citation>
    <scope>NUCLEOTIDE SEQUENCE</scope>
    <source>
        <strain evidence="5">Duluth1</strain>
        <tissue evidence="5">Whole animal</tissue>
    </source>
</reference>
<organism evidence="5 6">
    <name type="scientific">Dreissena polymorpha</name>
    <name type="common">Zebra mussel</name>
    <name type="synonym">Mytilus polymorpha</name>
    <dbReference type="NCBI Taxonomy" id="45954"/>
    <lineage>
        <taxon>Eukaryota</taxon>
        <taxon>Metazoa</taxon>
        <taxon>Spiralia</taxon>
        <taxon>Lophotrochozoa</taxon>
        <taxon>Mollusca</taxon>
        <taxon>Bivalvia</taxon>
        <taxon>Autobranchia</taxon>
        <taxon>Heteroconchia</taxon>
        <taxon>Euheterodonta</taxon>
        <taxon>Imparidentia</taxon>
        <taxon>Neoheterodontei</taxon>
        <taxon>Myida</taxon>
        <taxon>Dreissenoidea</taxon>
        <taxon>Dreissenidae</taxon>
        <taxon>Dreissena</taxon>
    </lineage>
</organism>
<dbReference type="Proteomes" id="UP000828390">
    <property type="component" value="Unassembled WGS sequence"/>
</dbReference>
<evidence type="ECO:0000259" key="4">
    <source>
        <dbReference type="PROSITE" id="PS51384"/>
    </source>
</evidence>
<keyword evidence="1" id="KW-0560">Oxidoreductase</keyword>
<dbReference type="CDD" id="cd00322">
    <property type="entry name" value="FNR_like"/>
    <property type="match status" value="1"/>
</dbReference>
<dbReference type="Gene3D" id="2.40.30.10">
    <property type="entry name" value="Translation factors"/>
    <property type="match status" value="1"/>
</dbReference>
<evidence type="ECO:0000313" key="5">
    <source>
        <dbReference type="EMBL" id="KAH3721696.1"/>
    </source>
</evidence>
<dbReference type="GO" id="GO:0016491">
    <property type="term" value="F:oxidoreductase activity"/>
    <property type="evidence" value="ECO:0007669"/>
    <property type="project" value="UniProtKB-KW"/>
</dbReference>
<name>A0A9D4CDP2_DREPO</name>
<keyword evidence="6" id="KW-1185">Reference proteome</keyword>
<protein>
    <recommendedName>
        <fullName evidence="3">Oxidoreductase NAD-binding domain-containing protein 1</fullName>
    </recommendedName>
</protein>
<dbReference type="AlphaFoldDB" id="A0A9D4CDP2"/>
<gene>
    <name evidence="5" type="ORF">DPMN_064644</name>
</gene>
<evidence type="ECO:0000256" key="1">
    <source>
        <dbReference type="ARBA" id="ARBA00023002"/>
    </source>
</evidence>
<dbReference type="InterPro" id="IPR017938">
    <property type="entry name" value="Riboflavin_synthase-like_b-brl"/>
</dbReference>
<evidence type="ECO:0000256" key="3">
    <source>
        <dbReference type="ARBA" id="ARBA00040516"/>
    </source>
</evidence>
<sequence>MAQDHLERTSKNSRLEVISEATVTAMKDLSLTVKSLTLTVKDRRLQFSAGQWVDMFTPGVETVGGFSMYSSPCRLATSQQLDLAVKFSKHPPAYWVHTQCKVGSQVQIRVGGDFFYDPGADNSGHDLLLIAGGVGINPLFSILSHFADICKGGDARFEGIRASRVVLLYSARNAQELIFRNQVEAIANTFDNIQCRFHVTQENNSTSGTLKGHRISTQDVSDCFNWLRKEKTLAYLCGPSKMLSDMAETLQQLGLARSDIHFEKWW</sequence>
<accession>A0A9D4CDP2</accession>
<proteinExistence type="predicted"/>
<dbReference type="Gene3D" id="3.40.50.80">
    <property type="entry name" value="Nucleotide-binding domain of ferredoxin-NADP reductase (FNR) module"/>
    <property type="match status" value="1"/>
</dbReference>
<dbReference type="PANTHER" id="PTHR46505:SF1">
    <property type="entry name" value="OXIDOREDUCTASE NAD-BINDING DOMAIN-CONTAINING PROTEIN 1"/>
    <property type="match status" value="1"/>
</dbReference>
<dbReference type="InterPro" id="IPR001433">
    <property type="entry name" value="OxRdtase_FAD/NAD-bd"/>
</dbReference>
<dbReference type="SUPFAM" id="SSF63380">
    <property type="entry name" value="Riboflavin synthase domain-like"/>
    <property type="match status" value="1"/>
</dbReference>
<dbReference type="PANTHER" id="PTHR46505">
    <property type="entry name" value="OXIDOREDUCTASE NAD-BINDING DOMAIN-CONTAINING PROTEIN 1"/>
    <property type="match status" value="1"/>
</dbReference>
<dbReference type="PROSITE" id="PS51384">
    <property type="entry name" value="FAD_FR"/>
    <property type="match status" value="1"/>
</dbReference>
<dbReference type="OrthoDB" id="436496at2759"/>
<dbReference type="PRINTS" id="PR00410">
    <property type="entry name" value="PHEHYDRXLASE"/>
</dbReference>
<reference evidence="5" key="1">
    <citation type="journal article" date="2019" name="bioRxiv">
        <title>The Genome of the Zebra Mussel, Dreissena polymorpha: A Resource for Invasive Species Research.</title>
        <authorList>
            <person name="McCartney M.A."/>
            <person name="Auch B."/>
            <person name="Kono T."/>
            <person name="Mallez S."/>
            <person name="Zhang Y."/>
            <person name="Obille A."/>
            <person name="Becker A."/>
            <person name="Abrahante J.E."/>
            <person name="Garbe J."/>
            <person name="Badalamenti J.P."/>
            <person name="Herman A."/>
            <person name="Mangelson H."/>
            <person name="Liachko I."/>
            <person name="Sullivan S."/>
            <person name="Sone E.D."/>
            <person name="Koren S."/>
            <person name="Silverstein K.A.T."/>
            <person name="Beckman K.B."/>
            <person name="Gohl D.M."/>
        </authorList>
    </citation>
    <scope>NUCLEOTIDE SEQUENCE</scope>
    <source>
        <strain evidence="5">Duluth1</strain>
        <tissue evidence="5">Whole animal</tissue>
    </source>
</reference>
<dbReference type="GO" id="GO:0005739">
    <property type="term" value="C:mitochondrion"/>
    <property type="evidence" value="ECO:0007669"/>
    <property type="project" value="TreeGrafter"/>
</dbReference>
<dbReference type="Pfam" id="PF00175">
    <property type="entry name" value="NAD_binding_1"/>
    <property type="match status" value="1"/>
</dbReference>